<dbReference type="InterPro" id="IPR004910">
    <property type="entry name" value="Yippee/Mis18/Cereblon"/>
</dbReference>
<evidence type="ECO:0000313" key="19">
    <source>
        <dbReference type="Ensembl" id="ENSMODP00000042391.1"/>
    </source>
</evidence>
<evidence type="ECO:0000256" key="1">
    <source>
        <dbReference type="ARBA" id="ARBA00003694"/>
    </source>
</evidence>
<reference evidence="19" key="3">
    <citation type="submission" date="2025-09" db="UniProtKB">
        <authorList>
            <consortium name="Ensembl"/>
        </authorList>
    </citation>
    <scope>IDENTIFICATION</scope>
</reference>
<accession>A0A5F8G4M6</accession>
<evidence type="ECO:0000256" key="6">
    <source>
        <dbReference type="ARBA" id="ARBA00022553"/>
    </source>
</evidence>
<dbReference type="GO" id="GO:0000775">
    <property type="term" value="C:chromosome, centromeric region"/>
    <property type="evidence" value="ECO:0000318"/>
    <property type="project" value="GO_Central"/>
</dbReference>
<reference evidence="19 20" key="1">
    <citation type="journal article" date="2007" name="Nature">
        <title>Genome of the marsupial Monodelphis domestica reveals innovation in non-coding sequences.</title>
        <authorList>
            <person name="Mikkelsen T.S."/>
            <person name="Wakefield M.J."/>
            <person name="Aken B."/>
            <person name="Amemiya C.T."/>
            <person name="Chang J.L."/>
            <person name="Duke S."/>
            <person name="Garber M."/>
            <person name="Gentles A.J."/>
            <person name="Goodstadt L."/>
            <person name="Heger A."/>
            <person name="Jurka J."/>
            <person name="Kamal M."/>
            <person name="Mauceli E."/>
            <person name="Searle S.M."/>
            <person name="Sharpe T."/>
            <person name="Baker M.L."/>
            <person name="Batzer M.A."/>
            <person name="Benos P.V."/>
            <person name="Belov K."/>
            <person name="Clamp M."/>
            <person name="Cook A."/>
            <person name="Cuff J."/>
            <person name="Das R."/>
            <person name="Davidow L."/>
            <person name="Deakin J.E."/>
            <person name="Fazzari M.J."/>
            <person name="Glass J.L."/>
            <person name="Grabherr M."/>
            <person name="Greally J.M."/>
            <person name="Gu W."/>
            <person name="Hore T.A."/>
            <person name="Huttley G.A."/>
            <person name="Kleber M."/>
            <person name="Jirtle R.L."/>
            <person name="Koina E."/>
            <person name="Lee J.T."/>
            <person name="Mahony S."/>
            <person name="Marra M.A."/>
            <person name="Miller R.D."/>
            <person name="Nicholls R.D."/>
            <person name="Oda M."/>
            <person name="Papenfuss A.T."/>
            <person name="Parra Z.E."/>
            <person name="Pollock D.D."/>
            <person name="Ray D.A."/>
            <person name="Schein J.E."/>
            <person name="Speed T.P."/>
            <person name="Thompson K."/>
            <person name="VandeBerg J.L."/>
            <person name="Wade C.M."/>
            <person name="Walker J.A."/>
            <person name="Waters P.D."/>
            <person name="Webber C."/>
            <person name="Weidman J.R."/>
            <person name="Xie X."/>
            <person name="Zody M.C."/>
            <person name="Baldwin J."/>
            <person name="Abdouelleil A."/>
            <person name="Abdulkadir J."/>
            <person name="Abebe A."/>
            <person name="Abera B."/>
            <person name="Abreu J."/>
            <person name="Acer S.C."/>
            <person name="Aftuck L."/>
            <person name="Alexander A."/>
            <person name="An P."/>
            <person name="Anderson E."/>
            <person name="Anderson S."/>
            <person name="Arachi H."/>
            <person name="Azer M."/>
            <person name="Bachantsang P."/>
            <person name="Barry A."/>
            <person name="Bayul T."/>
            <person name="Berlin A."/>
            <person name="Bessette D."/>
            <person name="Bloom T."/>
            <person name="Bloom T."/>
            <person name="Boguslavskiy L."/>
            <person name="Bonnet C."/>
            <person name="Boukhgalter B."/>
            <person name="Bourzgui I."/>
            <person name="Brown A."/>
            <person name="Cahill P."/>
            <person name="Channer S."/>
            <person name="Cheshatsang Y."/>
            <person name="Chuda L."/>
            <person name="Citroen M."/>
            <person name="Collymore A."/>
            <person name="Cooke P."/>
            <person name="Costello M."/>
            <person name="D'Aco K."/>
            <person name="Daza R."/>
            <person name="De Haan G."/>
            <person name="DeGray S."/>
            <person name="DeMaso C."/>
            <person name="Dhargay N."/>
            <person name="Dooley K."/>
            <person name="Dooley E."/>
            <person name="Doricent M."/>
            <person name="Dorje P."/>
            <person name="Dorjee K."/>
            <person name="Dupes A."/>
            <person name="Elong R."/>
            <person name="Falk J."/>
            <person name="Farina A."/>
            <person name="Faro S."/>
            <person name="Ferguson D."/>
            <person name="Fisher S."/>
            <person name="Foley C.D."/>
            <person name="Franke A."/>
            <person name="Friedrich D."/>
            <person name="Gadbois L."/>
            <person name="Gearin G."/>
            <person name="Gearin C.R."/>
            <person name="Giannoukos G."/>
            <person name="Goode T."/>
            <person name="Graham J."/>
            <person name="Grandbois E."/>
            <person name="Grewal S."/>
            <person name="Gyaltsen K."/>
            <person name="Hafez N."/>
            <person name="Hagos B."/>
            <person name="Hall J."/>
            <person name="Henson C."/>
            <person name="Hollinger A."/>
            <person name="Honan T."/>
            <person name="Huard M.D."/>
            <person name="Hughes L."/>
            <person name="Hurhula B."/>
            <person name="Husby M.E."/>
            <person name="Kamat A."/>
            <person name="Kanga B."/>
            <person name="Kashin S."/>
            <person name="Khazanovich D."/>
            <person name="Kisner P."/>
            <person name="Lance K."/>
            <person name="Lara M."/>
            <person name="Lee W."/>
            <person name="Lennon N."/>
            <person name="Letendre F."/>
            <person name="LeVine R."/>
            <person name="Lipovsky A."/>
            <person name="Liu X."/>
            <person name="Liu J."/>
            <person name="Liu S."/>
            <person name="Lokyitsang T."/>
            <person name="Lokyitsang Y."/>
            <person name="Lubonja R."/>
            <person name="Lui A."/>
            <person name="MacDonald P."/>
            <person name="Magnisalis V."/>
            <person name="Maru K."/>
            <person name="Matthews C."/>
            <person name="McCusker W."/>
            <person name="McDonough S."/>
            <person name="Mehta T."/>
            <person name="Meldrim J."/>
            <person name="Meneus L."/>
            <person name="Mihai O."/>
            <person name="Mihalev A."/>
            <person name="Mihova T."/>
            <person name="Mittelman R."/>
            <person name="Mlenga V."/>
            <person name="Montmayeur A."/>
            <person name="Mulrain L."/>
            <person name="Navidi A."/>
            <person name="Naylor J."/>
            <person name="Negash T."/>
            <person name="Nguyen T."/>
            <person name="Nguyen N."/>
            <person name="Nicol R."/>
            <person name="Norbu C."/>
            <person name="Norbu N."/>
            <person name="Novod N."/>
            <person name="O'Neill B."/>
            <person name="Osman S."/>
            <person name="Markiewicz E."/>
            <person name="Oyono O.L."/>
            <person name="Patti C."/>
            <person name="Phunkhang P."/>
            <person name="Pierre F."/>
            <person name="Priest M."/>
            <person name="Raghuraman S."/>
            <person name="Rege F."/>
            <person name="Reyes R."/>
            <person name="Rise C."/>
            <person name="Rogov P."/>
            <person name="Ross K."/>
            <person name="Ryan E."/>
            <person name="Settipalli S."/>
            <person name="Shea T."/>
            <person name="Sherpa N."/>
            <person name="Shi L."/>
            <person name="Shih D."/>
            <person name="Sparrow T."/>
            <person name="Spaulding J."/>
            <person name="Stalker J."/>
            <person name="Stange-Thomann N."/>
            <person name="Stavropoulos S."/>
            <person name="Stone C."/>
            <person name="Strader C."/>
            <person name="Tesfaye S."/>
            <person name="Thomson T."/>
            <person name="Thoulutsang Y."/>
            <person name="Thoulutsang D."/>
            <person name="Topham K."/>
            <person name="Topping I."/>
            <person name="Tsamla T."/>
            <person name="Vassiliev H."/>
            <person name="Vo A."/>
            <person name="Wangchuk T."/>
            <person name="Wangdi T."/>
            <person name="Weiand M."/>
            <person name="Wilkinson J."/>
            <person name="Wilson A."/>
            <person name="Yadav S."/>
            <person name="Young G."/>
            <person name="Yu Q."/>
            <person name="Zembek L."/>
            <person name="Zhong D."/>
            <person name="Zimmer A."/>
            <person name="Zwirko Z."/>
            <person name="Jaffe D.B."/>
            <person name="Alvarez P."/>
            <person name="Brockman W."/>
            <person name="Butler J."/>
            <person name="Chin C."/>
            <person name="Gnerre S."/>
            <person name="MacCallum I."/>
            <person name="Graves J.A."/>
            <person name="Ponting C.P."/>
            <person name="Breen M."/>
            <person name="Samollow P.B."/>
            <person name="Lander E.S."/>
            <person name="Lindblad-Toh K."/>
        </authorList>
    </citation>
    <scope>NUCLEOTIDE SEQUENCE [LARGE SCALE GENOMIC DNA]</scope>
</reference>
<dbReference type="GeneID" id="100619664"/>
<reference evidence="19" key="2">
    <citation type="submission" date="2025-08" db="UniProtKB">
        <authorList>
            <consortium name="Ensembl"/>
        </authorList>
    </citation>
    <scope>IDENTIFICATION</scope>
</reference>
<evidence type="ECO:0000256" key="10">
    <source>
        <dbReference type="ARBA" id="ARBA00022833"/>
    </source>
</evidence>
<dbReference type="Proteomes" id="UP000002280">
    <property type="component" value="Chromosome 4"/>
</dbReference>
<dbReference type="GO" id="GO:0005634">
    <property type="term" value="C:nucleus"/>
    <property type="evidence" value="ECO:0000318"/>
    <property type="project" value="GO_Central"/>
</dbReference>
<evidence type="ECO:0000256" key="11">
    <source>
        <dbReference type="ARBA" id="ARBA00022843"/>
    </source>
</evidence>
<dbReference type="GeneTree" id="ENSGT00940000154267"/>
<evidence type="ECO:0000256" key="14">
    <source>
        <dbReference type="ARBA" id="ARBA00023328"/>
    </source>
</evidence>
<evidence type="ECO:0000256" key="17">
    <source>
        <dbReference type="SAM" id="MobiDB-lite"/>
    </source>
</evidence>
<keyword evidence="12" id="KW-0539">Nucleus</keyword>
<comment type="function">
    <text evidence="1">Required for recruitment of CENPA to centromeres and normal chromosome segregation during mitosis.</text>
</comment>
<gene>
    <name evidence="19" type="primary">MIS18A</name>
</gene>
<dbReference type="PROSITE" id="PS51793">
    <property type="entry name" value="MIS18"/>
    <property type="match status" value="1"/>
</dbReference>
<keyword evidence="14" id="KW-0137">Centromere</keyword>
<feature type="domain" description="Mis18" evidence="18">
    <location>
        <begin position="164"/>
        <end position="262"/>
    </location>
</feature>
<keyword evidence="6" id="KW-0597">Phosphoprotein</keyword>
<keyword evidence="4" id="KW-0158">Chromosome</keyword>
<proteinExistence type="predicted"/>
<dbReference type="Ensembl" id="ENSMODT00000087757.1">
    <property type="protein sequence ID" value="ENSMODP00000042391.1"/>
    <property type="gene ID" value="ENSMODG00000049171.1"/>
</dbReference>
<evidence type="ECO:0000256" key="9">
    <source>
        <dbReference type="ARBA" id="ARBA00022776"/>
    </source>
</evidence>
<keyword evidence="7" id="KW-0132">Cell division</keyword>
<evidence type="ECO:0000256" key="3">
    <source>
        <dbReference type="ARBA" id="ARBA00004584"/>
    </source>
</evidence>
<keyword evidence="5" id="KW-1017">Isopeptide bond</keyword>
<evidence type="ECO:0000256" key="15">
    <source>
        <dbReference type="ARBA" id="ARBA00039650"/>
    </source>
</evidence>
<dbReference type="Pfam" id="PF03226">
    <property type="entry name" value="Yippee-Mis18"/>
    <property type="match status" value="1"/>
</dbReference>
<dbReference type="PANTHER" id="PTHR16431">
    <property type="entry name" value="NEUROGENIC PROTEIN MASTERMIND"/>
    <property type="match status" value="1"/>
</dbReference>
<dbReference type="CTD" id="54069"/>
<dbReference type="STRING" id="13616.ENSMODP00000042391"/>
<dbReference type="InterPro" id="IPR034752">
    <property type="entry name" value="Mis18"/>
</dbReference>
<evidence type="ECO:0000256" key="13">
    <source>
        <dbReference type="ARBA" id="ARBA00023306"/>
    </source>
</evidence>
<dbReference type="OrthoDB" id="74210at2759"/>
<dbReference type="PANTHER" id="PTHR16431:SF2">
    <property type="entry name" value="PROTEIN MIS18-ALPHA"/>
    <property type="match status" value="1"/>
</dbReference>
<dbReference type="InParanoid" id="A0A5F8G4M6"/>
<keyword evidence="20" id="KW-1185">Reference proteome</keyword>
<evidence type="ECO:0000256" key="8">
    <source>
        <dbReference type="ARBA" id="ARBA00022723"/>
    </source>
</evidence>
<evidence type="ECO:0000256" key="4">
    <source>
        <dbReference type="ARBA" id="ARBA00022454"/>
    </source>
</evidence>
<dbReference type="GO" id="GO:0007059">
    <property type="term" value="P:chromosome segregation"/>
    <property type="evidence" value="ECO:0000318"/>
    <property type="project" value="GO_Central"/>
</dbReference>
<evidence type="ECO:0000256" key="2">
    <source>
        <dbReference type="ARBA" id="ARBA00004123"/>
    </source>
</evidence>
<evidence type="ECO:0000256" key="12">
    <source>
        <dbReference type="ARBA" id="ARBA00023242"/>
    </source>
</evidence>
<dbReference type="Bgee" id="ENSMODG00000049171">
    <property type="expression patterns" value="Expressed in hindlimb bud and 19 other cell types or tissues"/>
</dbReference>
<evidence type="ECO:0000256" key="5">
    <source>
        <dbReference type="ARBA" id="ARBA00022499"/>
    </source>
</evidence>
<protein>
    <recommendedName>
        <fullName evidence="15">Protein Mis18-alpha</fullName>
    </recommendedName>
</protein>
<name>A0A5F8G4M6_MONDO</name>
<feature type="region of interest" description="Disordered" evidence="17">
    <location>
        <begin position="75"/>
        <end position="94"/>
    </location>
</feature>
<keyword evidence="11" id="KW-0832">Ubl conjugation</keyword>
<dbReference type="GO" id="GO:0046872">
    <property type="term" value="F:metal ion binding"/>
    <property type="evidence" value="ECO:0007669"/>
    <property type="project" value="UniProtKB-KW"/>
</dbReference>
<evidence type="ECO:0000256" key="7">
    <source>
        <dbReference type="ARBA" id="ARBA00022618"/>
    </source>
</evidence>
<keyword evidence="8" id="KW-0479">Metal-binding</keyword>
<dbReference type="KEGG" id="mdo:100619664"/>
<keyword evidence="9" id="KW-0498">Mitosis</keyword>
<keyword evidence="10" id="KW-0862">Zinc</keyword>
<sequence>MKMGRSREEGVRFKTLVFGHWELDHSFPPSFKSKNPTQGSEPRGQRYEACAVGPGRPPSASRSQPLVFEVEASAPLRPPSSTHAPIPHLRRPAPLLGSARAGGLKAMAESDPLEATFQRSLHIQKLKARDVTEDDVVRCMQKQAKIINGPGIGSDLDAQRREMPCVFLCSRCQRPLGDSLSWEGTDFEGNFFFLNAVSANVYVDKEQKLSTRKNEYGCMIETLSCNGCSLNIGQIYRCTPRHLDYKRDLFCFDVSSVDGYVLGSAENEAVPENEGPVTLDKQDVMESILKKLQVIMHGLELRVSLVESVVSGLCDTT</sequence>
<dbReference type="GO" id="GO:0034080">
    <property type="term" value="P:CENP-A containing chromatin assembly"/>
    <property type="evidence" value="ECO:0000318"/>
    <property type="project" value="GO_Central"/>
</dbReference>
<keyword evidence="13" id="KW-0131">Cell cycle</keyword>
<evidence type="ECO:0000313" key="20">
    <source>
        <dbReference type="Proteomes" id="UP000002280"/>
    </source>
</evidence>
<dbReference type="GO" id="GO:0051301">
    <property type="term" value="P:cell division"/>
    <property type="evidence" value="ECO:0007669"/>
    <property type="project" value="UniProtKB-KW"/>
</dbReference>
<feature type="region of interest" description="Disordered" evidence="17">
    <location>
        <begin position="27"/>
        <end position="63"/>
    </location>
</feature>
<evidence type="ECO:0000256" key="16">
    <source>
        <dbReference type="ARBA" id="ARBA00046705"/>
    </source>
</evidence>
<dbReference type="AlphaFoldDB" id="A0A5F8G4M6"/>
<organism evidence="19 20">
    <name type="scientific">Monodelphis domestica</name>
    <name type="common">Gray short-tailed opossum</name>
    <dbReference type="NCBI Taxonomy" id="13616"/>
    <lineage>
        <taxon>Eukaryota</taxon>
        <taxon>Metazoa</taxon>
        <taxon>Chordata</taxon>
        <taxon>Craniata</taxon>
        <taxon>Vertebrata</taxon>
        <taxon>Euteleostomi</taxon>
        <taxon>Mammalia</taxon>
        <taxon>Metatheria</taxon>
        <taxon>Didelphimorphia</taxon>
        <taxon>Didelphidae</taxon>
        <taxon>Monodelphis</taxon>
    </lineage>
</organism>
<evidence type="ECO:0000259" key="18">
    <source>
        <dbReference type="PROSITE" id="PS51793"/>
    </source>
</evidence>
<dbReference type="GO" id="GO:0000785">
    <property type="term" value="C:chromatin"/>
    <property type="evidence" value="ECO:0000318"/>
    <property type="project" value="GO_Central"/>
</dbReference>
<comment type="subunit">
    <text evidence="16">Homodimer, and heterodimer with OIP5/MIS18B. Identified in a complex containing MIS18A, OIP5/MIS18B, MIS18BP1, RBBP7 and RBBP4.</text>
</comment>
<comment type="subcellular location">
    <subcellularLocation>
        <location evidence="3">Chromosome</location>
        <location evidence="3">Centromere</location>
    </subcellularLocation>
    <subcellularLocation>
        <location evidence="2">Nucleus</location>
    </subcellularLocation>
</comment>